<protein>
    <recommendedName>
        <fullName evidence="3">Secreted protein</fullName>
    </recommendedName>
</protein>
<dbReference type="AlphaFoldDB" id="A0A0B6ZWV0"/>
<feature type="chain" id="PRO_5002127211" description="Secreted protein" evidence="1">
    <location>
        <begin position="39"/>
        <end position="96"/>
    </location>
</feature>
<evidence type="ECO:0000313" key="2">
    <source>
        <dbReference type="EMBL" id="CEK72321.1"/>
    </source>
</evidence>
<evidence type="ECO:0000256" key="1">
    <source>
        <dbReference type="SAM" id="SignalP"/>
    </source>
</evidence>
<dbReference type="EMBL" id="HACG01025456">
    <property type="protein sequence ID" value="CEK72321.1"/>
    <property type="molecule type" value="Transcribed_RNA"/>
</dbReference>
<keyword evidence="1" id="KW-0732">Signal</keyword>
<name>A0A0B6ZWV0_9EUPU</name>
<feature type="signal peptide" evidence="1">
    <location>
        <begin position="1"/>
        <end position="38"/>
    </location>
</feature>
<proteinExistence type="predicted"/>
<evidence type="ECO:0008006" key="3">
    <source>
        <dbReference type="Google" id="ProtNLM"/>
    </source>
</evidence>
<organism evidence="2">
    <name type="scientific">Arion vulgaris</name>
    <dbReference type="NCBI Taxonomy" id="1028688"/>
    <lineage>
        <taxon>Eukaryota</taxon>
        <taxon>Metazoa</taxon>
        <taxon>Spiralia</taxon>
        <taxon>Lophotrochozoa</taxon>
        <taxon>Mollusca</taxon>
        <taxon>Gastropoda</taxon>
        <taxon>Heterobranchia</taxon>
        <taxon>Euthyneura</taxon>
        <taxon>Panpulmonata</taxon>
        <taxon>Eupulmonata</taxon>
        <taxon>Stylommatophora</taxon>
        <taxon>Helicina</taxon>
        <taxon>Arionoidea</taxon>
        <taxon>Arionidae</taxon>
        <taxon>Arion</taxon>
    </lineage>
</organism>
<reference evidence="2" key="1">
    <citation type="submission" date="2014-12" db="EMBL/GenBank/DDBJ databases">
        <title>Insight into the proteome of Arion vulgaris.</title>
        <authorList>
            <person name="Aradska J."/>
            <person name="Bulat T."/>
            <person name="Smidak R."/>
            <person name="Sarate P."/>
            <person name="Gangsoo J."/>
            <person name="Sialana F."/>
            <person name="Bilban M."/>
            <person name="Lubec G."/>
        </authorList>
    </citation>
    <scope>NUCLEOTIDE SEQUENCE</scope>
    <source>
        <tissue evidence="2">Skin</tissue>
    </source>
</reference>
<gene>
    <name evidence="2" type="primary">ORF81918</name>
</gene>
<sequence length="96" mass="10696">MFPTTISRMRFVQHLRAPALSVCRSIVLLQCMVCRASAYNICIPDKHSKVKTHFPERHKLPVFKNNSGACSGRPSATVSPGLERFCKLSPSVPKNL</sequence>
<accession>A0A0B6ZWV0</accession>